<evidence type="ECO:0000313" key="2">
    <source>
        <dbReference type="EMBL" id="GIN58642.1"/>
    </source>
</evidence>
<feature type="transmembrane region" description="Helical" evidence="1">
    <location>
        <begin position="114"/>
        <end position="138"/>
    </location>
</feature>
<name>A0ABQ4KL84_9BACI</name>
<comment type="caution">
    <text evidence="2">The sequence shown here is derived from an EMBL/GenBank/DDBJ whole genome shotgun (WGS) entry which is preliminary data.</text>
</comment>
<keyword evidence="3" id="KW-1185">Reference proteome</keyword>
<dbReference type="EMBL" id="BORB01000027">
    <property type="protein sequence ID" value="GIN58642.1"/>
    <property type="molecule type" value="Genomic_DNA"/>
</dbReference>
<keyword evidence="1" id="KW-0472">Membrane</keyword>
<feature type="transmembrane region" description="Helical" evidence="1">
    <location>
        <begin position="79"/>
        <end position="102"/>
    </location>
</feature>
<gene>
    <name evidence="2" type="primary">yesL_3</name>
    <name evidence="2" type="ORF">J8TS2_29610</name>
</gene>
<keyword evidence="1" id="KW-1133">Transmembrane helix</keyword>
<protein>
    <recommendedName>
        <fullName evidence="4">DUF624 domain-containing protein</fullName>
    </recommendedName>
</protein>
<proteinExistence type="predicted"/>
<reference evidence="2 3" key="1">
    <citation type="submission" date="2021-03" db="EMBL/GenBank/DDBJ databases">
        <title>Antimicrobial resistance genes in bacteria isolated from Japanese honey, and their potential for conferring macrolide and lincosamide resistance in the American foulbrood pathogen Paenibacillus larvae.</title>
        <authorList>
            <person name="Okamoto M."/>
            <person name="Kumagai M."/>
            <person name="Kanamori H."/>
            <person name="Takamatsu D."/>
        </authorList>
    </citation>
    <scope>NUCLEOTIDE SEQUENCE [LARGE SCALE GENOMIC DNA]</scope>
    <source>
        <strain evidence="2 3">J8TS2</strain>
    </source>
</reference>
<dbReference type="Proteomes" id="UP000679950">
    <property type="component" value="Unassembled WGS sequence"/>
</dbReference>
<accession>A0ABQ4KL84</accession>
<sequence length="218" mass="24415">MGNASSSGTMDGISNLFEWIAKLAYLNLLWILFSVAGLGVLGIGPATVSVFTVIRQWLYSDGDFSIWKTFMETYRQEFWRANGLMLLIAPVCLFIFVDFTVIRTLPTSFLIDFIVFPAVIILTLITIVAISYLFATYVHFNVPFWVKVKYALLIAGLYPISSLLILAGLFIFAMIAFIIPAIIPFFAVSVPAFIIQTSALRAFRKLASQQKVMSDPKR</sequence>
<dbReference type="InterPro" id="IPR006938">
    <property type="entry name" value="DUF624"/>
</dbReference>
<organism evidence="2 3">
    <name type="scientific">Lederbergia ruris</name>
    <dbReference type="NCBI Taxonomy" id="217495"/>
    <lineage>
        <taxon>Bacteria</taxon>
        <taxon>Bacillati</taxon>
        <taxon>Bacillota</taxon>
        <taxon>Bacilli</taxon>
        <taxon>Bacillales</taxon>
        <taxon>Bacillaceae</taxon>
        <taxon>Lederbergia</taxon>
    </lineage>
</organism>
<feature type="transmembrane region" description="Helical" evidence="1">
    <location>
        <begin position="150"/>
        <end position="179"/>
    </location>
</feature>
<dbReference type="Pfam" id="PF04854">
    <property type="entry name" value="DUF624"/>
    <property type="match status" value="1"/>
</dbReference>
<keyword evidence="1" id="KW-0812">Transmembrane</keyword>
<feature type="transmembrane region" description="Helical" evidence="1">
    <location>
        <begin position="28"/>
        <end position="58"/>
    </location>
</feature>
<evidence type="ECO:0000313" key="3">
    <source>
        <dbReference type="Proteomes" id="UP000679950"/>
    </source>
</evidence>
<dbReference type="RefSeq" id="WP_212966790.1">
    <property type="nucleotide sequence ID" value="NZ_BORB01000027.1"/>
</dbReference>
<evidence type="ECO:0008006" key="4">
    <source>
        <dbReference type="Google" id="ProtNLM"/>
    </source>
</evidence>
<evidence type="ECO:0000256" key="1">
    <source>
        <dbReference type="SAM" id="Phobius"/>
    </source>
</evidence>